<proteinExistence type="predicted"/>
<organism evidence="1">
    <name type="scientific">hydrothermal vent metagenome</name>
    <dbReference type="NCBI Taxonomy" id="652676"/>
    <lineage>
        <taxon>unclassified sequences</taxon>
        <taxon>metagenomes</taxon>
        <taxon>ecological metagenomes</taxon>
    </lineage>
</organism>
<sequence length="135" mass="15355">MSNAQWELQRAVYQALAADAAVKAEIGDPPRIYDDPPDDAVFPYMTLGEARARDWRGVDGGLEHEIRFHVFSRYAGRREVKRIMGAVYDALHDATLTLTGHRLVNIRFVFGDAFRRQDGETYQGAIRFRAVTEPE</sequence>
<evidence type="ECO:0000313" key="1">
    <source>
        <dbReference type="EMBL" id="VAW06622.1"/>
    </source>
</evidence>
<dbReference type="Pfam" id="PF11367">
    <property type="entry name" value="Tail_completion_gp17"/>
    <property type="match status" value="1"/>
</dbReference>
<dbReference type="Gene3D" id="3.30.2000.30">
    <property type="match status" value="1"/>
</dbReference>
<dbReference type="EMBL" id="UOEH01000532">
    <property type="protein sequence ID" value="VAW06622.1"/>
    <property type="molecule type" value="Genomic_DNA"/>
</dbReference>
<protein>
    <submittedName>
        <fullName evidence="1">Gene Transfer Agent (GTA) ORFG08</fullName>
    </submittedName>
</protein>
<dbReference type="InterPro" id="IPR021508">
    <property type="entry name" value="Gp17-like"/>
</dbReference>
<accession>A0A3B0SWD1</accession>
<dbReference type="InterPro" id="IPR053745">
    <property type="entry name" value="Viral_Tail_Comp_sf"/>
</dbReference>
<name>A0A3B0SWD1_9ZZZZ</name>
<reference evidence="1" key="1">
    <citation type="submission" date="2018-06" db="EMBL/GenBank/DDBJ databases">
        <authorList>
            <person name="Zhirakovskaya E."/>
        </authorList>
    </citation>
    <scope>NUCLEOTIDE SEQUENCE</scope>
</reference>
<dbReference type="AlphaFoldDB" id="A0A3B0SWD1"/>
<gene>
    <name evidence="1" type="ORF">MNBD_ALPHA05-2352</name>
</gene>